<dbReference type="InterPro" id="IPR043743">
    <property type="entry name" value="DUF5688"/>
</dbReference>
<reference evidence="1" key="2">
    <citation type="submission" date="2021-04" db="EMBL/GenBank/DDBJ databases">
        <authorList>
            <person name="Gilroy R."/>
        </authorList>
    </citation>
    <scope>NUCLEOTIDE SEQUENCE</scope>
    <source>
        <strain evidence="1">ChiGjej3B3-11674</strain>
    </source>
</reference>
<evidence type="ECO:0000313" key="2">
    <source>
        <dbReference type="Proteomes" id="UP000823897"/>
    </source>
</evidence>
<accession>A0A9D2U344</accession>
<reference evidence="1" key="1">
    <citation type="journal article" date="2021" name="PeerJ">
        <title>Extensive microbial diversity within the chicken gut microbiome revealed by metagenomics and culture.</title>
        <authorList>
            <person name="Gilroy R."/>
            <person name="Ravi A."/>
            <person name="Getino M."/>
            <person name="Pursley I."/>
            <person name="Horton D.L."/>
            <person name="Alikhan N.F."/>
            <person name="Baker D."/>
            <person name="Gharbi K."/>
            <person name="Hall N."/>
            <person name="Watson M."/>
            <person name="Adriaenssens E.M."/>
            <person name="Foster-Nyarko E."/>
            <person name="Jarju S."/>
            <person name="Secka A."/>
            <person name="Antonio M."/>
            <person name="Oren A."/>
            <person name="Chaudhuri R.R."/>
            <person name="La Ragione R."/>
            <person name="Hildebrand F."/>
            <person name="Pallen M.J."/>
        </authorList>
    </citation>
    <scope>NUCLEOTIDE SEQUENCE</scope>
    <source>
        <strain evidence="1">ChiGjej3B3-11674</strain>
    </source>
</reference>
<sequence length="318" mass="35540">MDYREFTGAVEEQMNRRLEGGVRASLYTAVKNNGKERTGVLIEAPGINISPTIYLEEYFEDYQKGRDLGTIVGEILAFYESIRQENSWDCEKLKKYDGVKDRIVFKLINTAKNRKFLSTVPHRSFLDLSVVFYVLLGVTADGTAALAVSDLHAKQWGVTEETLWADALKNVKRLLPAEFITMNHALKEMLREKGGGPDSGKDSGNLLLGAAQERDGMYILSNSVRSYGAACIAYPHILEMIGEILQRDYYVLPSSVHEVVIVPYSIGLDIRELDEMVREINVTQVAEEEVLSSHAYLYRRSTGMLCGRNAGQNGRAAG</sequence>
<comment type="caution">
    <text evidence="1">The sequence shown here is derived from an EMBL/GenBank/DDBJ whole genome shotgun (WGS) entry which is preliminary data.</text>
</comment>
<proteinExistence type="predicted"/>
<dbReference type="EMBL" id="DWUV01000206">
    <property type="protein sequence ID" value="HJD35007.1"/>
    <property type="molecule type" value="Genomic_DNA"/>
</dbReference>
<dbReference type="Pfam" id="PF18941">
    <property type="entry name" value="DUF5688"/>
    <property type="match status" value="1"/>
</dbReference>
<dbReference type="AlphaFoldDB" id="A0A9D2U344"/>
<protein>
    <submittedName>
        <fullName evidence="1">Uncharacterized protein</fullName>
    </submittedName>
</protein>
<name>A0A9D2U344_9FIRM</name>
<organism evidence="1 2">
    <name type="scientific">Candidatus Mediterraneibacter tabaqchaliae</name>
    <dbReference type="NCBI Taxonomy" id="2838689"/>
    <lineage>
        <taxon>Bacteria</taxon>
        <taxon>Bacillati</taxon>
        <taxon>Bacillota</taxon>
        <taxon>Clostridia</taxon>
        <taxon>Lachnospirales</taxon>
        <taxon>Lachnospiraceae</taxon>
        <taxon>Mediterraneibacter</taxon>
    </lineage>
</organism>
<gene>
    <name evidence="1" type="ORF">H9911_10780</name>
</gene>
<evidence type="ECO:0000313" key="1">
    <source>
        <dbReference type="EMBL" id="HJD35007.1"/>
    </source>
</evidence>
<dbReference type="Proteomes" id="UP000823897">
    <property type="component" value="Unassembled WGS sequence"/>
</dbReference>